<evidence type="ECO:0000256" key="2">
    <source>
        <dbReference type="ARBA" id="ARBA00010876"/>
    </source>
</evidence>
<feature type="active site" evidence="3">
    <location>
        <position position="152"/>
    </location>
</feature>
<dbReference type="InterPro" id="IPR020103">
    <property type="entry name" value="PsdUridine_synth_cat_dom_sf"/>
</dbReference>
<comment type="catalytic activity">
    <reaction evidence="1 4">
        <text>a uridine in RNA = a pseudouridine in RNA</text>
        <dbReference type="Rhea" id="RHEA:48348"/>
        <dbReference type="Rhea" id="RHEA-COMP:12068"/>
        <dbReference type="Rhea" id="RHEA-COMP:12069"/>
        <dbReference type="ChEBI" id="CHEBI:65314"/>
        <dbReference type="ChEBI" id="CHEBI:65315"/>
    </reaction>
</comment>
<dbReference type="InterPro" id="IPR006145">
    <property type="entry name" value="PsdUridine_synth_RsuA/RluA"/>
</dbReference>
<dbReference type="GO" id="GO:0000455">
    <property type="term" value="P:enzyme-directed rRNA pseudouridine synthesis"/>
    <property type="evidence" value="ECO:0007669"/>
    <property type="project" value="TreeGrafter"/>
</dbReference>
<dbReference type="AlphaFoldDB" id="M8EA67"/>
<proteinExistence type="inferred from homology"/>
<dbReference type="CDD" id="cd02869">
    <property type="entry name" value="PseudoU_synth_RluA_like"/>
    <property type="match status" value="1"/>
</dbReference>
<dbReference type="InterPro" id="IPR006225">
    <property type="entry name" value="PsdUridine_synth_RluC/D"/>
</dbReference>
<gene>
    <name evidence="6" type="ORF">I532_12099</name>
</gene>
<dbReference type="STRING" id="1300222.I532_12099"/>
<name>M8EA67_9BACL</name>
<dbReference type="EC" id="5.4.99.-" evidence="4"/>
<dbReference type="PROSITE" id="PS01129">
    <property type="entry name" value="PSI_RLU"/>
    <property type="match status" value="1"/>
</dbReference>
<dbReference type="Proteomes" id="UP000012081">
    <property type="component" value="Unassembled WGS sequence"/>
</dbReference>
<dbReference type="NCBIfam" id="TIGR00005">
    <property type="entry name" value="rluA_subfam"/>
    <property type="match status" value="1"/>
</dbReference>
<sequence length="318" mass="35606">MGLSKKGWLEYEVAEADAGLTVESIVREKLHVSGRMLQRLTRSKGVLLNRKPPFLKRVVKAGDKVAVRVQDQPGQDASPQQAAQRKQGKSVEAALPVEILYEDEHLLVANKPAGMMVHPVKQDQHGTLVHALAEYLREKGEPDRVHPVHRLDKETSGAILVGKNSYGHQLADRLLRDGSLHREYLAVVCGRLEEANGTISAPIGRDPRHPTRRKVTERGEEAVTHYELEASSADTSLVRVWLETGRTHQIRVHFRHIGHPLAGDGMYGGRRDLLRRQALHASKLSFPHPITGQEIVCEAPLPDDMNEMIKREYNLANR</sequence>
<dbReference type="GO" id="GO:0140098">
    <property type="term" value="F:catalytic activity, acting on RNA"/>
    <property type="evidence" value="ECO:0007669"/>
    <property type="project" value="UniProtKB-ARBA"/>
</dbReference>
<evidence type="ECO:0000313" key="7">
    <source>
        <dbReference type="Proteomes" id="UP000012081"/>
    </source>
</evidence>
<protein>
    <recommendedName>
        <fullName evidence="4">Pseudouridine synthase</fullName>
        <ecNumber evidence="4">5.4.99.-</ecNumber>
    </recommendedName>
</protein>
<comment type="function">
    <text evidence="4">Responsible for synthesis of pseudouridine from uracil.</text>
</comment>
<dbReference type="Gene3D" id="3.30.2350.10">
    <property type="entry name" value="Pseudouridine synthase"/>
    <property type="match status" value="1"/>
</dbReference>
<dbReference type="EMBL" id="APBN01000004">
    <property type="protein sequence ID" value="EMT52395.1"/>
    <property type="molecule type" value="Genomic_DNA"/>
</dbReference>
<dbReference type="PATRIC" id="fig|1300222.3.peg.2527"/>
<comment type="caution">
    <text evidence="6">The sequence shown here is derived from an EMBL/GenBank/DDBJ whole genome shotgun (WGS) entry which is preliminary data.</text>
</comment>
<dbReference type="PANTHER" id="PTHR21600">
    <property type="entry name" value="MITOCHONDRIAL RNA PSEUDOURIDINE SYNTHASE"/>
    <property type="match status" value="1"/>
</dbReference>
<accession>M8EA67</accession>
<dbReference type="GO" id="GO:0003723">
    <property type="term" value="F:RNA binding"/>
    <property type="evidence" value="ECO:0007669"/>
    <property type="project" value="InterPro"/>
</dbReference>
<reference evidence="6 7" key="1">
    <citation type="submission" date="2013-03" db="EMBL/GenBank/DDBJ databases">
        <title>Assembly of a new bacterial strain Brevibacillus borstelensis AK1.</title>
        <authorList>
            <person name="Rajan I."/>
            <person name="PoliReddy D."/>
            <person name="Sugumar T."/>
            <person name="Rathinam K."/>
            <person name="Alqarawi S."/>
            <person name="Khalil A.B."/>
            <person name="Sivakumar N."/>
        </authorList>
    </citation>
    <scope>NUCLEOTIDE SEQUENCE [LARGE SCALE GENOMIC DNA]</scope>
    <source>
        <strain evidence="6 7">AK1</strain>
    </source>
</reference>
<dbReference type="GO" id="GO:0009982">
    <property type="term" value="F:pseudouridine synthase activity"/>
    <property type="evidence" value="ECO:0007669"/>
    <property type="project" value="InterPro"/>
</dbReference>
<evidence type="ECO:0000256" key="4">
    <source>
        <dbReference type="RuleBase" id="RU362028"/>
    </source>
</evidence>
<dbReference type="SUPFAM" id="SSF55120">
    <property type="entry name" value="Pseudouridine synthase"/>
    <property type="match status" value="1"/>
</dbReference>
<dbReference type="Pfam" id="PF00849">
    <property type="entry name" value="PseudoU_synth_2"/>
    <property type="match status" value="1"/>
</dbReference>
<dbReference type="InterPro" id="IPR006224">
    <property type="entry name" value="PsdUridine_synth_RluA-like_CS"/>
</dbReference>
<dbReference type="InterPro" id="IPR050188">
    <property type="entry name" value="RluA_PseudoU_synthase"/>
</dbReference>
<evidence type="ECO:0000313" key="6">
    <source>
        <dbReference type="EMBL" id="EMT52395.1"/>
    </source>
</evidence>
<keyword evidence="4" id="KW-0413">Isomerase</keyword>
<comment type="similarity">
    <text evidence="2 4">Belongs to the pseudouridine synthase RluA family.</text>
</comment>
<evidence type="ECO:0000256" key="3">
    <source>
        <dbReference type="PIRSR" id="PIRSR606225-1"/>
    </source>
</evidence>
<dbReference type="PANTHER" id="PTHR21600:SF71">
    <property type="entry name" value="PSEUDOURIDINE SYNTHASE"/>
    <property type="match status" value="1"/>
</dbReference>
<evidence type="ECO:0000256" key="1">
    <source>
        <dbReference type="ARBA" id="ARBA00000073"/>
    </source>
</evidence>
<feature type="domain" description="Pseudouridine synthase RsuA/RluA-like" evidence="5">
    <location>
        <begin position="105"/>
        <end position="256"/>
    </location>
</feature>
<evidence type="ECO:0000259" key="5">
    <source>
        <dbReference type="Pfam" id="PF00849"/>
    </source>
</evidence>
<keyword evidence="7" id="KW-1185">Reference proteome</keyword>
<organism evidence="6 7">
    <name type="scientific">Brevibacillus borstelensis AK1</name>
    <dbReference type="NCBI Taxonomy" id="1300222"/>
    <lineage>
        <taxon>Bacteria</taxon>
        <taxon>Bacillati</taxon>
        <taxon>Bacillota</taxon>
        <taxon>Bacilli</taxon>
        <taxon>Bacillales</taxon>
        <taxon>Paenibacillaceae</taxon>
        <taxon>Brevibacillus</taxon>
    </lineage>
</organism>
<dbReference type="RefSeq" id="WP_003388500.1">
    <property type="nucleotide sequence ID" value="NZ_APBN01000004.1"/>
</dbReference>